<protein>
    <submittedName>
        <fullName evidence="10">Uncharacterized protein</fullName>
    </submittedName>
</protein>
<keyword evidence="9" id="KW-0732">Signal</keyword>
<keyword evidence="2 8" id="KW-0812">Transmembrane</keyword>
<feature type="region of interest" description="Disordered" evidence="7">
    <location>
        <begin position="107"/>
        <end position="164"/>
    </location>
</feature>
<keyword evidence="6" id="KW-1015">Disulfide bond</keyword>
<feature type="compositionally biased region" description="Polar residues" evidence="7">
    <location>
        <begin position="142"/>
        <end position="164"/>
    </location>
</feature>
<dbReference type="InterPro" id="IPR032675">
    <property type="entry name" value="LRR_dom_sf"/>
</dbReference>
<name>A0AAV6GLJ6_9TELE</name>
<proteinExistence type="predicted"/>
<evidence type="ECO:0000256" key="8">
    <source>
        <dbReference type="SAM" id="Phobius"/>
    </source>
</evidence>
<evidence type="ECO:0000256" key="1">
    <source>
        <dbReference type="ARBA" id="ARBA00004167"/>
    </source>
</evidence>
<evidence type="ECO:0000256" key="4">
    <source>
        <dbReference type="ARBA" id="ARBA00022989"/>
    </source>
</evidence>
<comment type="subcellular location">
    <subcellularLocation>
        <location evidence="1">Membrane</location>
        <topology evidence="1">Single-pass membrane protein</topology>
    </subcellularLocation>
</comment>
<keyword evidence="11" id="KW-1185">Reference proteome</keyword>
<keyword evidence="5 8" id="KW-0472">Membrane</keyword>
<dbReference type="PANTHER" id="PTHR22650:SF4">
    <property type="entry name" value="LEUCINE-RICH REPEAT AND TRANSMEMBRANE DOMAIN-CONTAINING PROTEIN 2-LIKE"/>
    <property type="match status" value="1"/>
</dbReference>
<evidence type="ECO:0000313" key="10">
    <source>
        <dbReference type="EMBL" id="KAG5276063.1"/>
    </source>
</evidence>
<comment type="caution">
    <text evidence="10">The sequence shown here is derived from an EMBL/GenBank/DDBJ whole genome shotgun (WGS) entry which is preliminary data.</text>
</comment>
<dbReference type="Proteomes" id="UP000823561">
    <property type="component" value="Chromosome 9"/>
</dbReference>
<dbReference type="EMBL" id="JADWDJ010000009">
    <property type="protein sequence ID" value="KAG5276063.1"/>
    <property type="molecule type" value="Genomic_DNA"/>
</dbReference>
<feature type="signal peptide" evidence="9">
    <location>
        <begin position="1"/>
        <end position="22"/>
    </location>
</feature>
<evidence type="ECO:0000256" key="7">
    <source>
        <dbReference type="SAM" id="MobiDB-lite"/>
    </source>
</evidence>
<evidence type="ECO:0000256" key="2">
    <source>
        <dbReference type="ARBA" id="ARBA00022692"/>
    </source>
</evidence>
<dbReference type="Gene3D" id="3.80.10.10">
    <property type="entry name" value="Ribonuclease Inhibitor"/>
    <property type="match status" value="1"/>
</dbReference>
<organism evidence="10 11">
    <name type="scientific">Alosa alosa</name>
    <name type="common">allis shad</name>
    <dbReference type="NCBI Taxonomy" id="278164"/>
    <lineage>
        <taxon>Eukaryota</taxon>
        <taxon>Metazoa</taxon>
        <taxon>Chordata</taxon>
        <taxon>Craniata</taxon>
        <taxon>Vertebrata</taxon>
        <taxon>Euteleostomi</taxon>
        <taxon>Actinopterygii</taxon>
        <taxon>Neopterygii</taxon>
        <taxon>Teleostei</taxon>
        <taxon>Clupei</taxon>
        <taxon>Clupeiformes</taxon>
        <taxon>Clupeoidei</taxon>
        <taxon>Clupeidae</taxon>
        <taxon>Alosa</taxon>
    </lineage>
</organism>
<feature type="chain" id="PRO_5043809239" evidence="9">
    <location>
        <begin position="23"/>
        <end position="211"/>
    </location>
</feature>
<dbReference type="InterPro" id="IPR052313">
    <property type="entry name" value="GPIb-IX-V_Complex"/>
</dbReference>
<evidence type="ECO:0000256" key="5">
    <source>
        <dbReference type="ARBA" id="ARBA00023136"/>
    </source>
</evidence>
<keyword evidence="4 8" id="KW-1133">Transmembrane helix</keyword>
<feature type="compositionally biased region" description="Low complexity" evidence="7">
    <location>
        <begin position="130"/>
        <end position="141"/>
    </location>
</feature>
<evidence type="ECO:0000256" key="6">
    <source>
        <dbReference type="ARBA" id="ARBA00023157"/>
    </source>
</evidence>
<evidence type="ECO:0000256" key="9">
    <source>
        <dbReference type="SAM" id="SignalP"/>
    </source>
</evidence>
<sequence>MVTMDLQVHIFLISAITALIGACPDECICRDRKVLCQDQDFLESLHIVDEVLLTLNPWKCDKDIIPLRDWLKQFPLKVPSSEGILCLGPTSLSDFVIRDIPDKNLIQPTTQAPTEVDPVTPTEKRRRPHTTPSRRSTPLPTINATTKSDQGEDTSSGQGNGTSQLQGNHLIIITVVCMAIIVSTILGVACWRRYKRDSRDLHQQPKSNSVI</sequence>
<gene>
    <name evidence="10" type="ORF">AALO_G00127490</name>
</gene>
<accession>A0AAV6GLJ6</accession>
<dbReference type="PANTHER" id="PTHR22650">
    <property type="entry name" value="GLYCOPROTEIN IB BETA"/>
    <property type="match status" value="1"/>
</dbReference>
<reference evidence="10" key="1">
    <citation type="submission" date="2020-10" db="EMBL/GenBank/DDBJ databases">
        <title>Chromosome-scale genome assembly of the Allis shad, Alosa alosa.</title>
        <authorList>
            <person name="Margot Z."/>
            <person name="Christophe K."/>
            <person name="Cabau C."/>
            <person name="Louis A."/>
            <person name="Berthelot C."/>
            <person name="Parey E."/>
            <person name="Roest Crollius H."/>
            <person name="Montfort J."/>
            <person name="Robinson-Rechavi M."/>
            <person name="Bucao C."/>
            <person name="Bouchez O."/>
            <person name="Gislard M."/>
            <person name="Lluch J."/>
            <person name="Milhes M."/>
            <person name="Lampietro C."/>
            <person name="Lopez Roques C."/>
            <person name="Donnadieu C."/>
            <person name="Braasch I."/>
            <person name="Desvignes T."/>
            <person name="Postlethwait J."/>
            <person name="Bobe J."/>
            <person name="Guiguen Y."/>
        </authorList>
    </citation>
    <scope>NUCLEOTIDE SEQUENCE</scope>
    <source>
        <strain evidence="10">M-15738</strain>
        <tissue evidence="10">Blood</tissue>
    </source>
</reference>
<evidence type="ECO:0000256" key="3">
    <source>
        <dbReference type="ARBA" id="ARBA00022889"/>
    </source>
</evidence>
<evidence type="ECO:0000313" key="11">
    <source>
        <dbReference type="Proteomes" id="UP000823561"/>
    </source>
</evidence>
<keyword evidence="3" id="KW-0130">Cell adhesion</keyword>
<feature type="transmembrane region" description="Helical" evidence="8">
    <location>
        <begin position="170"/>
        <end position="191"/>
    </location>
</feature>
<dbReference type="AlphaFoldDB" id="A0AAV6GLJ6"/>